<feature type="domain" description="Cyanovirin-N" evidence="1">
    <location>
        <begin position="35"/>
        <end position="129"/>
    </location>
</feature>
<evidence type="ECO:0000313" key="2">
    <source>
        <dbReference type="EMBL" id="PMB70097.1"/>
    </source>
</evidence>
<reference evidence="2 3" key="1">
    <citation type="journal article" date="2016" name="Appl. Microbiol. Biotechnol.">
        <title>Characterization of T-DNA insertion mutants with decreased virulence in the entomopathogenic fungus Beauveria bassiana JEF-007.</title>
        <authorList>
            <person name="Kim S."/>
            <person name="Lee S.J."/>
            <person name="Nai Y.S."/>
            <person name="Yu J.S."/>
            <person name="Lee M.R."/>
            <person name="Yang Y.T."/>
            <person name="Kim J.S."/>
        </authorList>
    </citation>
    <scope>NUCLEOTIDE SEQUENCE [LARGE SCALE GENOMIC DNA]</scope>
    <source>
        <strain evidence="2 3">JEF-007</strain>
    </source>
</reference>
<dbReference type="EMBL" id="MRVG01000004">
    <property type="protein sequence ID" value="PMB70097.1"/>
    <property type="molecule type" value="Genomic_DNA"/>
</dbReference>
<protein>
    <recommendedName>
        <fullName evidence="1">Cyanovirin-N domain-containing protein</fullName>
    </recommendedName>
</protein>
<proteinExistence type="predicted"/>
<comment type="caution">
    <text evidence="2">The sequence shown here is derived from an EMBL/GenBank/DDBJ whole genome shotgun (WGS) entry which is preliminary data.</text>
</comment>
<dbReference type="OMA" id="DSCIANY"/>
<dbReference type="SUPFAM" id="SSF51322">
    <property type="entry name" value="Cyanovirin-N"/>
    <property type="match status" value="1"/>
</dbReference>
<dbReference type="Gene3D" id="2.30.60.10">
    <property type="entry name" value="Cyanovirin-N"/>
    <property type="match status" value="1"/>
</dbReference>
<organism evidence="2 3">
    <name type="scientific">Beauveria bassiana</name>
    <name type="common">White muscardine disease fungus</name>
    <name type="synonym">Tritirachium shiotae</name>
    <dbReference type="NCBI Taxonomy" id="176275"/>
    <lineage>
        <taxon>Eukaryota</taxon>
        <taxon>Fungi</taxon>
        <taxon>Dikarya</taxon>
        <taxon>Ascomycota</taxon>
        <taxon>Pezizomycotina</taxon>
        <taxon>Sordariomycetes</taxon>
        <taxon>Hypocreomycetidae</taxon>
        <taxon>Hypocreales</taxon>
        <taxon>Cordycipitaceae</taxon>
        <taxon>Beauveria</taxon>
    </lineage>
</organism>
<dbReference type="Proteomes" id="UP000235728">
    <property type="component" value="Unassembled WGS sequence"/>
</dbReference>
<dbReference type="AlphaFoldDB" id="A0A2N6NS44"/>
<dbReference type="InterPro" id="IPR011058">
    <property type="entry name" value="Cyanovirin-N"/>
</dbReference>
<evidence type="ECO:0000313" key="3">
    <source>
        <dbReference type="Proteomes" id="UP000235728"/>
    </source>
</evidence>
<dbReference type="InterPro" id="IPR036673">
    <property type="entry name" value="Cyanovirin-N_sf"/>
</dbReference>
<gene>
    <name evidence="2" type="ORF">BM221_004746</name>
</gene>
<evidence type="ECO:0000259" key="1">
    <source>
        <dbReference type="SMART" id="SM01111"/>
    </source>
</evidence>
<name>A0A2N6NS44_BEABA</name>
<dbReference type="SMART" id="SM01111">
    <property type="entry name" value="CVNH"/>
    <property type="match status" value="1"/>
</dbReference>
<accession>A0A2N6NS44</accession>
<dbReference type="Pfam" id="PF08881">
    <property type="entry name" value="CVNH"/>
    <property type="match status" value="1"/>
</dbReference>
<sequence>MAGALSLLPAAASLPFEENNTVNLSDQDTLQKRDKFFTTCSNYGLSKPYWGLFSGSCKQENGEYRNSWLSLSQCLVNVGGELRAGEYGNYDSSCDIYSGEMVGTVYKVNCKDWGGNWVRSRIDLGEFRPYHVLDLCDSCNAKNS</sequence>